<evidence type="ECO:0000256" key="5">
    <source>
        <dbReference type="ARBA" id="ARBA00022989"/>
    </source>
</evidence>
<evidence type="ECO:0000256" key="4">
    <source>
        <dbReference type="ARBA" id="ARBA00022970"/>
    </source>
</evidence>
<dbReference type="KEGG" id="slb:AWJ20_3652"/>
<dbReference type="PANTHER" id="PTHR43341:SF1">
    <property type="entry name" value="GENERAL AMINO-ACID PERMEASE GAP1"/>
    <property type="match status" value="1"/>
</dbReference>
<keyword evidence="6 7" id="KW-0472">Membrane</keyword>
<feature type="transmembrane region" description="Helical" evidence="7">
    <location>
        <begin position="111"/>
        <end position="136"/>
    </location>
</feature>
<evidence type="ECO:0000256" key="1">
    <source>
        <dbReference type="ARBA" id="ARBA00004141"/>
    </source>
</evidence>
<dbReference type="GO" id="GO:0016020">
    <property type="term" value="C:membrane"/>
    <property type="evidence" value="ECO:0007669"/>
    <property type="project" value="UniProtKB-SubCell"/>
</dbReference>
<dbReference type="PANTHER" id="PTHR43341">
    <property type="entry name" value="AMINO ACID PERMEASE"/>
    <property type="match status" value="1"/>
</dbReference>
<evidence type="ECO:0000256" key="3">
    <source>
        <dbReference type="ARBA" id="ARBA00022692"/>
    </source>
</evidence>
<dbReference type="InterPro" id="IPR004841">
    <property type="entry name" value="AA-permease/SLC12A_dom"/>
</dbReference>
<name>A0A170QZ50_9ASCO</name>
<evidence type="ECO:0000259" key="8">
    <source>
        <dbReference type="Pfam" id="PF00324"/>
    </source>
</evidence>
<feature type="domain" description="Amino acid permease/ SLC12A" evidence="8">
    <location>
        <begin position="2"/>
        <end position="176"/>
    </location>
</feature>
<feature type="transmembrane region" description="Helical" evidence="7">
    <location>
        <begin position="42"/>
        <end position="60"/>
    </location>
</feature>
<accession>A0A170QZ50</accession>
<dbReference type="Pfam" id="PF00324">
    <property type="entry name" value="AA_permease"/>
    <property type="match status" value="1"/>
</dbReference>
<dbReference type="RefSeq" id="XP_018738479.1">
    <property type="nucleotide sequence ID" value="XM_018880684.1"/>
</dbReference>
<protein>
    <submittedName>
        <fullName evidence="9">Amino acid permease GAP1</fullName>
    </submittedName>
</protein>
<evidence type="ECO:0000313" key="10">
    <source>
        <dbReference type="Proteomes" id="UP000189580"/>
    </source>
</evidence>
<keyword evidence="5 7" id="KW-1133">Transmembrane helix</keyword>
<gene>
    <name evidence="9" type="primary">GAP1</name>
    <name evidence="9" type="ORF">AWJ20_3652</name>
</gene>
<proteinExistence type="predicted"/>
<feature type="transmembrane region" description="Helical" evidence="7">
    <location>
        <begin position="66"/>
        <end position="90"/>
    </location>
</feature>
<reference evidence="9 10" key="1">
    <citation type="submission" date="2016-02" db="EMBL/GenBank/DDBJ databases">
        <title>Complete genome sequence and transcriptome regulation of the pentose utilising yeast Sugiyamaella lignohabitans.</title>
        <authorList>
            <person name="Bellasio M."/>
            <person name="Peymann A."/>
            <person name="Valli M."/>
            <person name="Sipitzky M."/>
            <person name="Graf A."/>
            <person name="Sauer M."/>
            <person name="Marx H."/>
            <person name="Mattanovich D."/>
        </authorList>
    </citation>
    <scope>NUCLEOTIDE SEQUENCE [LARGE SCALE GENOMIC DNA]</scope>
    <source>
        <strain evidence="9 10">CBS 10342</strain>
    </source>
</reference>
<organism evidence="9 10">
    <name type="scientific">Sugiyamaella lignohabitans</name>
    <dbReference type="NCBI Taxonomy" id="796027"/>
    <lineage>
        <taxon>Eukaryota</taxon>
        <taxon>Fungi</taxon>
        <taxon>Dikarya</taxon>
        <taxon>Ascomycota</taxon>
        <taxon>Saccharomycotina</taxon>
        <taxon>Dipodascomycetes</taxon>
        <taxon>Dipodascales</taxon>
        <taxon>Trichomonascaceae</taxon>
        <taxon>Sugiyamaella</taxon>
    </lineage>
</organism>
<keyword evidence="10" id="KW-1185">Reference proteome</keyword>
<dbReference type="OrthoDB" id="3900342at2759"/>
<dbReference type="GO" id="GO:0015171">
    <property type="term" value="F:amino acid transmembrane transporter activity"/>
    <property type="evidence" value="ECO:0007669"/>
    <property type="project" value="TreeGrafter"/>
</dbReference>
<dbReference type="EMBL" id="CP014503">
    <property type="protein sequence ID" value="ANB16002.1"/>
    <property type="molecule type" value="Genomic_DNA"/>
</dbReference>
<dbReference type="InterPro" id="IPR050524">
    <property type="entry name" value="APC_YAT"/>
</dbReference>
<dbReference type="Proteomes" id="UP000189580">
    <property type="component" value="Chromosome b"/>
</dbReference>
<feature type="transmembrane region" description="Helical" evidence="7">
    <location>
        <begin position="148"/>
        <end position="165"/>
    </location>
</feature>
<comment type="subcellular location">
    <subcellularLocation>
        <location evidence="1">Membrane</location>
        <topology evidence="1">Multi-pass membrane protein</topology>
    </subcellularLocation>
</comment>
<dbReference type="GeneID" id="30035698"/>
<evidence type="ECO:0000256" key="7">
    <source>
        <dbReference type="SAM" id="Phobius"/>
    </source>
</evidence>
<evidence type="ECO:0000256" key="2">
    <source>
        <dbReference type="ARBA" id="ARBA00022448"/>
    </source>
</evidence>
<keyword evidence="2" id="KW-0813">Transport</keyword>
<evidence type="ECO:0000313" key="9">
    <source>
        <dbReference type="EMBL" id="ANB16002.1"/>
    </source>
</evidence>
<evidence type="ECO:0000256" key="6">
    <source>
        <dbReference type="ARBA" id="ARBA00023136"/>
    </source>
</evidence>
<sequence>MIAVLSVGNSAVFGCSRTLAALAAQGLAPKFLAYIDRKGRPLGGIALSAIVGLLCFTVVSKHETEVFSWLMALTGLSSIFTWGSICLCHIRFRRAMKLQGRTLDEIPFKSSCGVIGSWYGFTINVLVLIAQFYTALFPIGGEPNPSDFFQAYLAAPVCLVFYIAYKAIKRPAFVHCRDADLDSGRREIDMDLLRQEVHEEETALASRGFFYRVYKFWC</sequence>
<keyword evidence="4" id="KW-0029">Amino-acid transport</keyword>
<dbReference type="AlphaFoldDB" id="A0A170QZ50"/>
<dbReference type="Gene3D" id="1.20.1740.10">
    <property type="entry name" value="Amino acid/polyamine transporter I"/>
    <property type="match status" value="1"/>
</dbReference>
<keyword evidence="3 7" id="KW-0812">Transmembrane</keyword>